<keyword evidence="1" id="KW-0175">Coiled coil</keyword>
<keyword evidence="4" id="KW-1185">Reference proteome</keyword>
<proteinExistence type="predicted"/>
<evidence type="ECO:0000256" key="1">
    <source>
        <dbReference type="SAM" id="Coils"/>
    </source>
</evidence>
<evidence type="ECO:0000313" key="4">
    <source>
        <dbReference type="Proteomes" id="UP000014760"/>
    </source>
</evidence>
<dbReference type="Proteomes" id="UP000014760">
    <property type="component" value="Unassembled WGS sequence"/>
</dbReference>
<name>R7UJ23_CAPTE</name>
<gene>
    <name evidence="2" type="ORF">CAPTEDRAFT_216086</name>
</gene>
<protein>
    <submittedName>
        <fullName evidence="2 3">Uncharacterized protein</fullName>
    </submittedName>
</protein>
<dbReference type="HOGENOM" id="CLU_1264347_0_0_1"/>
<dbReference type="EnsemblMetazoa" id="CapteT216086">
    <property type="protein sequence ID" value="CapteP216086"/>
    <property type="gene ID" value="CapteG216086"/>
</dbReference>
<reference evidence="4" key="1">
    <citation type="submission" date="2012-12" db="EMBL/GenBank/DDBJ databases">
        <authorList>
            <person name="Hellsten U."/>
            <person name="Grimwood J."/>
            <person name="Chapman J.A."/>
            <person name="Shapiro H."/>
            <person name="Aerts A."/>
            <person name="Otillar R.P."/>
            <person name="Terry A.Y."/>
            <person name="Boore J.L."/>
            <person name="Simakov O."/>
            <person name="Marletaz F."/>
            <person name="Cho S.-J."/>
            <person name="Edsinger-Gonzales E."/>
            <person name="Havlak P."/>
            <person name="Kuo D.-H."/>
            <person name="Larsson T."/>
            <person name="Lv J."/>
            <person name="Arendt D."/>
            <person name="Savage R."/>
            <person name="Osoegawa K."/>
            <person name="de Jong P."/>
            <person name="Lindberg D.R."/>
            <person name="Seaver E.C."/>
            <person name="Weisblat D.A."/>
            <person name="Putnam N.H."/>
            <person name="Grigoriev I.V."/>
            <person name="Rokhsar D.S."/>
        </authorList>
    </citation>
    <scope>NUCLEOTIDE SEQUENCE</scope>
    <source>
        <strain evidence="4">I ESC-2004</strain>
    </source>
</reference>
<evidence type="ECO:0000313" key="3">
    <source>
        <dbReference type="EnsemblMetazoa" id="CapteP216086"/>
    </source>
</evidence>
<evidence type="ECO:0000313" key="2">
    <source>
        <dbReference type="EMBL" id="ELU06200.1"/>
    </source>
</evidence>
<accession>R7UJ23</accession>
<feature type="non-terminal residue" evidence="2">
    <location>
        <position position="219"/>
    </location>
</feature>
<feature type="non-terminal residue" evidence="2">
    <location>
        <position position="1"/>
    </location>
</feature>
<dbReference type="EMBL" id="AMQN01043758">
    <property type="status" value="NOT_ANNOTATED_CDS"/>
    <property type="molecule type" value="Genomic_DNA"/>
</dbReference>
<dbReference type="EMBL" id="KB300906">
    <property type="protein sequence ID" value="ELU06200.1"/>
    <property type="molecule type" value="Genomic_DNA"/>
</dbReference>
<sequence length="219" mass="25474">DICRANAGQQLMDIPEHERDDAVMVITAIYAEHALLKQQLDETWKYTDEQKCETRKLLAQLPDEADLADQIERQVRDIDMHRAEAAKLKGDLEKYQKRIAESPHDTSFFELRLNTCRETLETEEKYLAEHQNQLAESGRQLEQVVGLKVRLKTLENNRQEAQAKVDAFWLNVEESVHVPWEQKNWQASAAIHPGVKHILDILREDVELLVQCSELPWVK</sequence>
<feature type="coiled-coil region" evidence="1">
    <location>
        <begin position="78"/>
        <end position="164"/>
    </location>
</feature>
<reference evidence="2 4" key="2">
    <citation type="journal article" date="2013" name="Nature">
        <title>Insights into bilaterian evolution from three spiralian genomes.</title>
        <authorList>
            <person name="Simakov O."/>
            <person name="Marletaz F."/>
            <person name="Cho S.J."/>
            <person name="Edsinger-Gonzales E."/>
            <person name="Havlak P."/>
            <person name="Hellsten U."/>
            <person name="Kuo D.H."/>
            <person name="Larsson T."/>
            <person name="Lv J."/>
            <person name="Arendt D."/>
            <person name="Savage R."/>
            <person name="Osoegawa K."/>
            <person name="de Jong P."/>
            <person name="Grimwood J."/>
            <person name="Chapman J.A."/>
            <person name="Shapiro H."/>
            <person name="Aerts A."/>
            <person name="Otillar R.P."/>
            <person name="Terry A.Y."/>
            <person name="Boore J.L."/>
            <person name="Grigoriev I.V."/>
            <person name="Lindberg D.R."/>
            <person name="Seaver E.C."/>
            <person name="Weisblat D.A."/>
            <person name="Putnam N.H."/>
            <person name="Rokhsar D.S."/>
        </authorList>
    </citation>
    <scope>NUCLEOTIDE SEQUENCE</scope>
    <source>
        <strain evidence="2 4">I ESC-2004</strain>
    </source>
</reference>
<dbReference type="AlphaFoldDB" id="R7UJ23"/>
<reference evidence="3" key="3">
    <citation type="submission" date="2015-06" db="UniProtKB">
        <authorList>
            <consortium name="EnsemblMetazoa"/>
        </authorList>
    </citation>
    <scope>IDENTIFICATION</scope>
</reference>
<organism evidence="2">
    <name type="scientific">Capitella teleta</name>
    <name type="common">Polychaete worm</name>
    <dbReference type="NCBI Taxonomy" id="283909"/>
    <lineage>
        <taxon>Eukaryota</taxon>
        <taxon>Metazoa</taxon>
        <taxon>Spiralia</taxon>
        <taxon>Lophotrochozoa</taxon>
        <taxon>Annelida</taxon>
        <taxon>Polychaeta</taxon>
        <taxon>Sedentaria</taxon>
        <taxon>Scolecida</taxon>
        <taxon>Capitellidae</taxon>
        <taxon>Capitella</taxon>
    </lineage>
</organism>